<feature type="signal peptide" evidence="18">
    <location>
        <begin position="1"/>
        <end position="24"/>
    </location>
</feature>
<feature type="binding site" evidence="15">
    <location>
        <position position="74"/>
    </location>
    <ligand>
        <name>Ca(2+)</name>
        <dbReference type="ChEBI" id="CHEBI:29108"/>
        <label>1</label>
    </ligand>
</feature>
<dbReference type="InterPro" id="IPR033905">
    <property type="entry name" value="Secretory_peroxidase"/>
</dbReference>
<comment type="similarity">
    <text evidence="2">Belongs to the peroxidase family. Ascorbate peroxidase subfamily.</text>
</comment>
<keyword evidence="18" id="KW-0732">Signal</keyword>
<dbReference type="Pfam" id="PF00141">
    <property type="entry name" value="peroxidase"/>
    <property type="match status" value="1"/>
</dbReference>
<evidence type="ECO:0000256" key="9">
    <source>
        <dbReference type="ARBA" id="ARBA00023157"/>
    </source>
</evidence>
<comment type="similarity">
    <text evidence="18">Belongs to the peroxidase family. Classical plant (class III) peroxidase subfamily.</text>
</comment>
<evidence type="ECO:0000256" key="10">
    <source>
        <dbReference type="ARBA" id="ARBA00023180"/>
    </source>
</evidence>
<evidence type="ECO:0000256" key="4">
    <source>
        <dbReference type="ARBA" id="ARBA00022617"/>
    </source>
</evidence>
<dbReference type="SUPFAM" id="SSF48113">
    <property type="entry name" value="Heme-dependent peroxidases"/>
    <property type="match status" value="1"/>
</dbReference>
<keyword evidence="7 18" id="KW-0560">Oxidoreductase</keyword>
<keyword evidence="12 18" id="KW-0376">Hydrogen peroxide</keyword>
<dbReference type="PROSITE" id="PS00435">
    <property type="entry name" value="PEROXIDASE_1"/>
    <property type="match status" value="1"/>
</dbReference>
<gene>
    <name evidence="20" type="ORF">SI8410_17020913</name>
</gene>
<evidence type="ECO:0000313" key="21">
    <source>
        <dbReference type="Proteomes" id="UP000663760"/>
    </source>
</evidence>
<keyword evidence="4 18" id="KW-0349">Heme</keyword>
<evidence type="ECO:0000256" key="2">
    <source>
        <dbReference type="ARBA" id="ARBA00006873"/>
    </source>
</evidence>
<dbReference type="GO" id="GO:0005576">
    <property type="term" value="C:extracellular region"/>
    <property type="evidence" value="ECO:0007669"/>
    <property type="project" value="UniProtKB-SubCell"/>
</dbReference>
<dbReference type="PRINTS" id="PR00461">
    <property type="entry name" value="PLPEROXIDASE"/>
</dbReference>
<keyword evidence="18" id="KW-0964">Secreted</keyword>
<evidence type="ECO:0000256" key="8">
    <source>
        <dbReference type="ARBA" id="ARBA00023004"/>
    </source>
</evidence>
<keyword evidence="3 18" id="KW-0575">Peroxidase</keyword>
<evidence type="ECO:0000256" key="6">
    <source>
        <dbReference type="ARBA" id="ARBA00022837"/>
    </source>
</evidence>
<dbReference type="OrthoDB" id="1660637at2759"/>
<accession>A0A7I8LLQ1</accession>
<dbReference type="FunFam" id="1.10.520.10:FF:000009">
    <property type="entry name" value="Peroxidase"/>
    <property type="match status" value="1"/>
</dbReference>
<feature type="binding site" evidence="15">
    <location>
        <position position="72"/>
    </location>
    <ligand>
        <name>Ca(2+)</name>
        <dbReference type="ChEBI" id="CHEBI:29108"/>
        <label>1</label>
    </ligand>
</feature>
<feature type="binding site" evidence="15">
    <location>
        <position position="88"/>
    </location>
    <ligand>
        <name>Ca(2+)</name>
        <dbReference type="ChEBI" id="CHEBI:29108"/>
        <label>1</label>
    </ligand>
</feature>
<comment type="function">
    <text evidence="18">Removal of H(2)O(2), oxidation of toxic reductants, biosynthesis and degradation of lignin, suberization, auxin catabolism, response to environmental stresses such as wounding, pathogen attack and oxidative stress.</text>
</comment>
<dbReference type="PROSITE" id="PS50873">
    <property type="entry name" value="PEROXIDASE_4"/>
    <property type="match status" value="1"/>
</dbReference>
<feature type="domain" description="Plant heme peroxidase family profile" evidence="19">
    <location>
        <begin position="25"/>
        <end position="315"/>
    </location>
</feature>
<reference evidence="20" key="1">
    <citation type="submission" date="2020-02" db="EMBL/GenBank/DDBJ databases">
        <authorList>
            <person name="Scholz U."/>
            <person name="Mascher M."/>
            <person name="Fiebig A."/>
        </authorList>
    </citation>
    <scope>NUCLEOTIDE SEQUENCE</scope>
</reference>
<evidence type="ECO:0000256" key="15">
    <source>
        <dbReference type="PIRSR" id="PIRSR600823-3"/>
    </source>
</evidence>
<evidence type="ECO:0000313" key="20">
    <source>
        <dbReference type="EMBL" id="CAA7410235.1"/>
    </source>
</evidence>
<feature type="binding site" evidence="15">
    <location>
        <position position="194"/>
    </location>
    <ligand>
        <name>Ca(2+)</name>
        <dbReference type="ChEBI" id="CHEBI:29108"/>
        <label>2</label>
    </ligand>
</feature>
<feature type="disulfide bond" evidence="17">
    <location>
        <begin position="121"/>
        <end position="311"/>
    </location>
</feature>
<feature type="disulfide bond" evidence="17">
    <location>
        <begin position="68"/>
        <end position="73"/>
    </location>
</feature>
<feature type="active site" description="Proton acceptor" evidence="13">
    <location>
        <position position="66"/>
    </location>
</feature>
<dbReference type="EC" id="1.11.1.7" evidence="18"/>
<dbReference type="GO" id="GO:0020037">
    <property type="term" value="F:heme binding"/>
    <property type="evidence" value="ECO:0007669"/>
    <property type="project" value="UniProtKB-UniRule"/>
</dbReference>
<keyword evidence="6 15" id="KW-0106">Calcium</keyword>
<dbReference type="Proteomes" id="UP000663760">
    <property type="component" value="Chromosome 17"/>
</dbReference>
<feature type="binding site" evidence="15">
    <location>
        <position position="70"/>
    </location>
    <ligand>
        <name>Ca(2+)</name>
        <dbReference type="ChEBI" id="CHEBI:29108"/>
        <label>1</label>
    </ligand>
</feature>
<dbReference type="GO" id="GO:0042744">
    <property type="term" value="P:hydrogen peroxide catabolic process"/>
    <property type="evidence" value="ECO:0007669"/>
    <property type="project" value="UniProtKB-KW"/>
</dbReference>
<organism evidence="20 21">
    <name type="scientific">Spirodela intermedia</name>
    <name type="common">Intermediate duckweed</name>
    <dbReference type="NCBI Taxonomy" id="51605"/>
    <lineage>
        <taxon>Eukaryota</taxon>
        <taxon>Viridiplantae</taxon>
        <taxon>Streptophyta</taxon>
        <taxon>Embryophyta</taxon>
        <taxon>Tracheophyta</taxon>
        <taxon>Spermatophyta</taxon>
        <taxon>Magnoliopsida</taxon>
        <taxon>Liliopsida</taxon>
        <taxon>Araceae</taxon>
        <taxon>Lemnoideae</taxon>
        <taxon>Spirodela</taxon>
    </lineage>
</organism>
<dbReference type="GO" id="GO:0046872">
    <property type="term" value="F:metal ion binding"/>
    <property type="evidence" value="ECO:0007669"/>
    <property type="project" value="UniProtKB-UniRule"/>
</dbReference>
<keyword evidence="9 17" id="KW-1015">Disulfide bond</keyword>
<dbReference type="Gene3D" id="1.10.420.10">
    <property type="entry name" value="Peroxidase, domain 2"/>
    <property type="match status" value="1"/>
</dbReference>
<comment type="cofactor">
    <cofactor evidence="15 18">
        <name>Ca(2+)</name>
        <dbReference type="ChEBI" id="CHEBI:29108"/>
    </cofactor>
    <text evidence="15 18">Binds 2 calcium ions per subunit.</text>
</comment>
<evidence type="ECO:0000256" key="14">
    <source>
        <dbReference type="PIRSR" id="PIRSR600823-2"/>
    </source>
</evidence>
<evidence type="ECO:0000256" key="12">
    <source>
        <dbReference type="ARBA" id="ARBA00023324"/>
    </source>
</evidence>
<evidence type="ECO:0000256" key="16">
    <source>
        <dbReference type="PIRSR" id="PIRSR600823-4"/>
    </source>
</evidence>
<feature type="site" description="Transition state stabilizer" evidence="16">
    <location>
        <position position="62"/>
    </location>
</feature>
<feature type="binding site" evidence="15">
    <location>
        <position position="238"/>
    </location>
    <ligand>
        <name>Ca(2+)</name>
        <dbReference type="ChEBI" id="CHEBI:29108"/>
        <label>2</label>
    </ligand>
</feature>
<name>A0A7I8LLQ1_SPIIN</name>
<evidence type="ECO:0000256" key="7">
    <source>
        <dbReference type="ARBA" id="ARBA00023002"/>
    </source>
</evidence>
<evidence type="ECO:0000256" key="11">
    <source>
        <dbReference type="ARBA" id="ARBA00023283"/>
    </source>
</evidence>
<dbReference type="PANTHER" id="PTHR31388:SF5">
    <property type="entry name" value="PEROXIDASE"/>
    <property type="match status" value="1"/>
</dbReference>
<dbReference type="EMBL" id="LR746280">
    <property type="protein sequence ID" value="CAA7410235.1"/>
    <property type="molecule type" value="Genomic_DNA"/>
</dbReference>
<dbReference type="GO" id="GO:0006979">
    <property type="term" value="P:response to oxidative stress"/>
    <property type="evidence" value="ECO:0007669"/>
    <property type="project" value="UniProtKB-UniRule"/>
</dbReference>
<comment type="catalytic activity">
    <reaction evidence="1 18">
        <text>2 a phenolic donor + H2O2 = 2 a phenolic radical donor + 2 H2O</text>
        <dbReference type="Rhea" id="RHEA:56136"/>
        <dbReference type="ChEBI" id="CHEBI:15377"/>
        <dbReference type="ChEBI" id="CHEBI:16240"/>
        <dbReference type="ChEBI" id="CHEBI:139520"/>
        <dbReference type="ChEBI" id="CHEBI:139521"/>
        <dbReference type="EC" id="1.11.1.7"/>
    </reaction>
</comment>
<evidence type="ECO:0000256" key="1">
    <source>
        <dbReference type="ARBA" id="ARBA00000189"/>
    </source>
</evidence>
<dbReference type="InterPro" id="IPR002016">
    <property type="entry name" value="Haem_peroxidase"/>
</dbReference>
<feature type="binding site" evidence="15">
    <location>
        <position position="76"/>
    </location>
    <ligand>
        <name>Ca(2+)</name>
        <dbReference type="ChEBI" id="CHEBI:29108"/>
        <label>1</label>
    </ligand>
</feature>
<evidence type="ECO:0000256" key="5">
    <source>
        <dbReference type="ARBA" id="ARBA00022723"/>
    </source>
</evidence>
<dbReference type="InterPro" id="IPR010255">
    <property type="entry name" value="Haem_peroxidase_sf"/>
</dbReference>
<dbReference type="GO" id="GO:0140825">
    <property type="term" value="F:lactoperoxidase activity"/>
    <property type="evidence" value="ECO:0007669"/>
    <property type="project" value="UniProtKB-EC"/>
</dbReference>
<feature type="disulfide bond" evidence="17">
    <location>
        <begin position="35"/>
        <end position="115"/>
    </location>
</feature>
<dbReference type="InterPro" id="IPR000823">
    <property type="entry name" value="Peroxidase_pln"/>
</dbReference>
<dbReference type="PANTHER" id="PTHR31388">
    <property type="entry name" value="PEROXIDASE 72-RELATED"/>
    <property type="match status" value="1"/>
</dbReference>
<keyword evidence="5 15" id="KW-0479">Metal-binding</keyword>
<sequence>MAATRSVSLSFLLVLFLYICTAHAQLTANFYSSSCPNLQTIVQSSVQTAVANDPRLPASLLRLFFHDCFVRGCDASVLLVDTATFVGEQSAGPNINSIRGMDVIEEIKSAVEASCNGTVSCADILALATRDGVVLSGGPWWTVPLGRRDATTASLNEANINLPGPSFSLSALTTRFANKGLSLQDLVALSGAHTIGLARCFFFRTSDINIDPNFAASVQENCLQSGGGNSFSLLDVSTPRVFDNAYYRNLVSLRGFLHSDQELFNNGSADPIVQSYVASSSVFFRDFAAAMVKLGNISPLTGPSGEVRRACSRVN</sequence>
<keyword evidence="21" id="KW-1185">Reference proteome</keyword>
<dbReference type="InterPro" id="IPR019793">
    <property type="entry name" value="Peroxidases_heam-ligand_BS"/>
</dbReference>
<feature type="binding site" evidence="15">
    <location>
        <position position="67"/>
    </location>
    <ligand>
        <name>Ca(2+)</name>
        <dbReference type="ChEBI" id="CHEBI:29108"/>
        <label>1</label>
    </ligand>
</feature>
<evidence type="ECO:0000256" key="13">
    <source>
        <dbReference type="PIRSR" id="PIRSR600823-1"/>
    </source>
</evidence>
<feature type="binding site" evidence="15">
    <location>
        <position position="235"/>
    </location>
    <ligand>
        <name>Ca(2+)</name>
        <dbReference type="ChEBI" id="CHEBI:29108"/>
        <label>2</label>
    </ligand>
</feature>
<keyword evidence="8 15" id="KW-0408">Iron</keyword>
<feature type="binding site" evidence="15">
    <location>
        <position position="243"/>
    </location>
    <ligand>
        <name>Ca(2+)</name>
        <dbReference type="ChEBI" id="CHEBI:29108"/>
        <label>2</label>
    </ligand>
</feature>
<feature type="chain" id="PRO_5029930303" description="Peroxidase" evidence="18">
    <location>
        <begin position="25"/>
        <end position="315"/>
    </location>
</feature>
<proteinExistence type="inferred from homology"/>
<dbReference type="PRINTS" id="PR00458">
    <property type="entry name" value="PEROXIDASE"/>
</dbReference>
<feature type="binding site" description="axial binding residue" evidence="15">
    <location>
        <position position="193"/>
    </location>
    <ligand>
        <name>heme b</name>
        <dbReference type="ChEBI" id="CHEBI:60344"/>
    </ligand>
    <ligandPart>
        <name>Fe</name>
        <dbReference type="ChEBI" id="CHEBI:18248"/>
    </ligandPart>
</feature>
<feature type="binding site" evidence="14">
    <location>
        <position position="163"/>
    </location>
    <ligand>
        <name>substrate</name>
    </ligand>
</feature>
<dbReference type="CDD" id="cd00693">
    <property type="entry name" value="secretory_peroxidase"/>
    <property type="match status" value="1"/>
</dbReference>
<dbReference type="FunFam" id="1.10.420.10:FF:000001">
    <property type="entry name" value="Peroxidase"/>
    <property type="match status" value="1"/>
</dbReference>
<evidence type="ECO:0000259" key="19">
    <source>
        <dbReference type="PROSITE" id="PS50873"/>
    </source>
</evidence>
<evidence type="ECO:0000256" key="3">
    <source>
        <dbReference type="ARBA" id="ARBA00022559"/>
    </source>
</evidence>
<dbReference type="AlphaFoldDB" id="A0A7I8LLQ1"/>
<dbReference type="Gene3D" id="1.10.520.10">
    <property type="match status" value="1"/>
</dbReference>
<keyword evidence="10" id="KW-0325">Glycoprotein</keyword>
<protein>
    <recommendedName>
        <fullName evidence="18">Peroxidase</fullName>
        <ecNumber evidence="18">1.11.1.7</ecNumber>
    </recommendedName>
</protein>
<comment type="cofactor">
    <cofactor evidence="15 18">
        <name>heme b</name>
        <dbReference type="ChEBI" id="CHEBI:60344"/>
    </cofactor>
    <text evidence="15 18">Binds 1 heme b (iron(II)-protoporphyrin IX) group per subunit.</text>
</comment>
<keyword evidence="11" id="KW-0873">Pyrrolidone carboxylic acid</keyword>
<comment type="subcellular location">
    <subcellularLocation>
        <location evidence="18">Secreted</location>
    </subcellularLocation>
</comment>
<evidence type="ECO:0000256" key="18">
    <source>
        <dbReference type="RuleBase" id="RU362060"/>
    </source>
</evidence>
<feature type="disulfide bond" evidence="17">
    <location>
        <begin position="200"/>
        <end position="222"/>
    </location>
</feature>
<evidence type="ECO:0000256" key="17">
    <source>
        <dbReference type="PIRSR" id="PIRSR600823-5"/>
    </source>
</evidence>